<evidence type="ECO:0000313" key="3">
    <source>
        <dbReference type="EMBL" id="VUZ44002.1"/>
    </source>
</evidence>
<reference evidence="3 5" key="1">
    <citation type="submission" date="2019-07" db="EMBL/GenBank/DDBJ databases">
        <authorList>
            <person name="Jastrzebski P J."/>
            <person name="Paukszto L."/>
            <person name="Jastrzebski P J."/>
        </authorList>
    </citation>
    <scope>NUCLEOTIDE SEQUENCE [LARGE SCALE GENOMIC DNA]</scope>
    <source>
        <strain evidence="3 5">WMS-il1</strain>
    </source>
</reference>
<dbReference type="Gene3D" id="3.80.10.10">
    <property type="entry name" value="Ribonuclease Inhibitor"/>
    <property type="match status" value="1"/>
</dbReference>
<dbReference type="Proteomes" id="UP000321570">
    <property type="component" value="Unassembled WGS sequence"/>
</dbReference>
<dbReference type="InterPro" id="IPR032675">
    <property type="entry name" value="LRR_dom_sf"/>
</dbReference>
<dbReference type="AlphaFoldDB" id="A0A564Y9R0"/>
<gene>
    <name evidence="3" type="ORF">WMSIL1_LOCUS4184</name>
    <name evidence="4" type="ORF">WMSIL1_LOCUS4275</name>
</gene>
<evidence type="ECO:0000256" key="1">
    <source>
        <dbReference type="ARBA" id="ARBA00022614"/>
    </source>
</evidence>
<name>A0A564Y9R0_HYMDI</name>
<proteinExistence type="predicted"/>
<organism evidence="3 5">
    <name type="scientific">Hymenolepis diminuta</name>
    <name type="common">Rat tapeworm</name>
    <dbReference type="NCBI Taxonomy" id="6216"/>
    <lineage>
        <taxon>Eukaryota</taxon>
        <taxon>Metazoa</taxon>
        <taxon>Spiralia</taxon>
        <taxon>Lophotrochozoa</taxon>
        <taxon>Platyhelminthes</taxon>
        <taxon>Cestoda</taxon>
        <taxon>Eucestoda</taxon>
        <taxon>Cyclophyllidea</taxon>
        <taxon>Hymenolepididae</taxon>
        <taxon>Hymenolepis</taxon>
    </lineage>
</organism>
<keyword evidence="1" id="KW-0433">Leucine-rich repeat</keyword>
<evidence type="ECO:0000256" key="2">
    <source>
        <dbReference type="ARBA" id="ARBA00022737"/>
    </source>
</evidence>
<keyword evidence="5" id="KW-1185">Reference proteome</keyword>
<dbReference type="PANTHER" id="PTHR15454">
    <property type="entry name" value="NISCHARIN RELATED"/>
    <property type="match status" value="1"/>
</dbReference>
<dbReference type="SUPFAM" id="SSF52058">
    <property type="entry name" value="L domain-like"/>
    <property type="match status" value="1"/>
</dbReference>
<dbReference type="EMBL" id="CABIJS010000122">
    <property type="protein sequence ID" value="VUZ44003.1"/>
    <property type="molecule type" value="Genomic_DNA"/>
</dbReference>
<evidence type="ECO:0000313" key="5">
    <source>
        <dbReference type="Proteomes" id="UP000321570"/>
    </source>
</evidence>
<dbReference type="EMBL" id="CABIJS010000122">
    <property type="protein sequence ID" value="VUZ44002.1"/>
    <property type="molecule type" value="Genomic_DNA"/>
</dbReference>
<accession>A0A564Y9R0</accession>
<dbReference type="InterPro" id="IPR001611">
    <property type="entry name" value="Leu-rich_rpt"/>
</dbReference>
<protein>
    <recommendedName>
        <fullName evidence="6">U2A'/phosphoprotein 32 family A C-terminal domain-containing protein</fullName>
    </recommendedName>
</protein>
<evidence type="ECO:0000313" key="4">
    <source>
        <dbReference type="EMBL" id="VUZ44003.1"/>
    </source>
</evidence>
<sequence>MDNHIQHLDGFINGLPKLKYLNLGGNLLERWTEVRKISYLPSLRILILSGNPITGRDNYRYITLGMMNKLQRLDRKKTTPEEILNSRIFFQTLDEGYIDEDAEEEIRDGEEIAEEGMEVEDNKESA</sequence>
<evidence type="ECO:0008006" key="6">
    <source>
        <dbReference type="Google" id="ProtNLM"/>
    </source>
</evidence>
<feature type="non-terminal residue" evidence="3">
    <location>
        <position position="126"/>
    </location>
</feature>
<dbReference type="GO" id="GO:0005737">
    <property type="term" value="C:cytoplasm"/>
    <property type="evidence" value="ECO:0007669"/>
    <property type="project" value="TreeGrafter"/>
</dbReference>
<dbReference type="Pfam" id="PF13855">
    <property type="entry name" value="LRR_8"/>
    <property type="match status" value="1"/>
</dbReference>
<keyword evidence="2" id="KW-0677">Repeat</keyword>